<keyword evidence="4" id="KW-1133">Transmembrane helix</keyword>
<reference evidence="5 6" key="1">
    <citation type="submission" date="2021-08" db="EMBL/GenBank/DDBJ databases">
        <title>Draft Genome Sequence of Phanerochaete sordida strain YK-624.</title>
        <authorList>
            <person name="Mori T."/>
            <person name="Dohra H."/>
            <person name="Suzuki T."/>
            <person name="Kawagishi H."/>
            <person name="Hirai H."/>
        </authorList>
    </citation>
    <scope>NUCLEOTIDE SEQUENCE [LARGE SCALE GENOMIC DNA]</scope>
    <source>
        <strain evidence="5 6">YK-624</strain>
    </source>
</reference>
<dbReference type="PANTHER" id="PTHR33365:SF11">
    <property type="entry name" value="TAT PATHWAY SIGNAL SEQUENCE"/>
    <property type="match status" value="1"/>
</dbReference>
<keyword evidence="4" id="KW-0472">Membrane</keyword>
<evidence type="ECO:0000256" key="1">
    <source>
        <dbReference type="ARBA" id="ARBA00004685"/>
    </source>
</evidence>
<protein>
    <submittedName>
        <fullName evidence="5">Uncharacterized protein</fullName>
    </submittedName>
</protein>
<evidence type="ECO:0000313" key="5">
    <source>
        <dbReference type="EMBL" id="GJE86351.1"/>
    </source>
</evidence>
<comment type="caution">
    <text evidence="5">The sequence shown here is derived from an EMBL/GenBank/DDBJ whole genome shotgun (WGS) entry which is preliminary data.</text>
</comment>
<gene>
    <name evidence="5" type="ORF">PsYK624_024310</name>
</gene>
<organism evidence="5 6">
    <name type="scientific">Phanerochaete sordida</name>
    <dbReference type="NCBI Taxonomy" id="48140"/>
    <lineage>
        <taxon>Eukaryota</taxon>
        <taxon>Fungi</taxon>
        <taxon>Dikarya</taxon>
        <taxon>Basidiomycota</taxon>
        <taxon>Agaricomycotina</taxon>
        <taxon>Agaricomycetes</taxon>
        <taxon>Polyporales</taxon>
        <taxon>Phanerochaetaceae</taxon>
        <taxon>Phanerochaete</taxon>
    </lineage>
</organism>
<keyword evidence="4" id="KW-0812">Transmembrane</keyword>
<dbReference type="Proteomes" id="UP000703269">
    <property type="component" value="Unassembled WGS sequence"/>
</dbReference>
<dbReference type="GO" id="GO:0016491">
    <property type="term" value="F:oxidoreductase activity"/>
    <property type="evidence" value="ECO:0007669"/>
    <property type="project" value="UniProtKB-KW"/>
</dbReference>
<dbReference type="OrthoDB" id="3687641at2759"/>
<proteinExistence type="inferred from homology"/>
<evidence type="ECO:0000256" key="4">
    <source>
        <dbReference type="SAM" id="Phobius"/>
    </source>
</evidence>
<keyword evidence="2" id="KW-0560">Oxidoreductase</keyword>
<dbReference type="EMBL" id="BPQB01000004">
    <property type="protein sequence ID" value="GJE86351.1"/>
    <property type="molecule type" value="Genomic_DNA"/>
</dbReference>
<sequence length="227" mass="25379">MRPPLGQLLSNNAVVVGSVALLLSGVIQLGISWMQMQHRASQCSCAQSLPVSNNFEAEYSWELDDYPPYLPLDLGEPVVMVLEDSRHYSLNSSDADAEWLSIYPGGQLGFVHLGPQKRFFSLSLYHQIHCLDSLRHAILAQGHGGGQQHGHTAKRDVEHSAHCLNYLRQTVMCAADLTLEPEIVPGSEDVGEGLAAMHVCRDWSKVHEFAQKNWQEWMEWKTSSDSR</sequence>
<keyword evidence="6" id="KW-1185">Reference proteome</keyword>
<feature type="transmembrane region" description="Helical" evidence="4">
    <location>
        <begin position="12"/>
        <end position="31"/>
    </location>
</feature>
<name>A0A9P3L8Q3_9APHY</name>
<evidence type="ECO:0000256" key="3">
    <source>
        <dbReference type="ARBA" id="ARBA00035112"/>
    </source>
</evidence>
<evidence type="ECO:0000313" key="6">
    <source>
        <dbReference type="Proteomes" id="UP000703269"/>
    </source>
</evidence>
<dbReference type="Pfam" id="PF11807">
    <property type="entry name" value="UstYa"/>
    <property type="match status" value="1"/>
</dbReference>
<dbReference type="GO" id="GO:0043386">
    <property type="term" value="P:mycotoxin biosynthetic process"/>
    <property type="evidence" value="ECO:0007669"/>
    <property type="project" value="InterPro"/>
</dbReference>
<evidence type="ECO:0000256" key="2">
    <source>
        <dbReference type="ARBA" id="ARBA00023002"/>
    </source>
</evidence>
<comment type="similarity">
    <text evidence="3">Belongs to the ustYa family.</text>
</comment>
<dbReference type="PANTHER" id="PTHR33365">
    <property type="entry name" value="YALI0B05434P"/>
    <property type="match status" value="1"/>
</dbReference>
<comment type="pathway">
    <text evidence="1">Mycotoxin biosynthesis.</text>
</comment>
<accession>A0A9P3L8Q3</accession>
<dbReference type="InterPro" id="IPR021765">
    <property type="entry name" value="UstYa-like"/>
</dbReference>
<dbReference type="AlphaFoldDB" id="A0A9P3L8Q3"/>